<evidence type="ECO:0000313" key="2">
    <source>
        <dbReference type="Proteomes" id="UP000503264"/>
    </source>
</evidence>
<dbReference type="EMBL" id="CP012542">
    <property type="protein sequence ID" value="QCD44947.1"/>
    <property type="molecule type" value="Genomic_DNA"/>
</dbReference>
<dbReference type="Proteomes" id="UP000503264">
    <property type="component" value="Chromosome"/>
</dbReference>
<organism evidence="1 2">
    <name type="scientific">Campylobacter mucosalis CCUG 21559</name>
    <dbReference type="NCBI Taxonomy" id="1032067"/>
    <lineage>
        <taxon>Bacteria</taxon>
        <taxon>Pseudomonadati</taxon>
        <taxon>Campylobacterota</taxon>
        <taxon>Epsilonproteobacteria</taxon>
        <taxon>Campylobacterales</taxon>
        <taxon>Campylobacteraceae</taxon>
        <taxon>Campylobacter</taxon>
    </lineage>
</organism>
<name>A0A6G5QH92_9BACT</name>
<evidence type="ECO:0008006" key="3">
    <source>
        <dbReference type="Google" id="ProtNLM"/>
    </source>
</evidence>
<keyword evidence="2" id="KW-1185">Reference proteome</keyword>
<sequence length="144" mass="16301">MGNAGSFKKGMTPWNKGLKGVMKSNATSFKKGNVPHNHRPVGSIRITNDGIRIKVTEPKGWVNLSVLVYTQYYKDEIRKDEIIITKDKNIFNLNPENLLKVSRAEHGAINRSFSDDPAELKEVRLAQIKLKKAIKKVKNEKNTN</sequence>
<accession>A0A6G5QH92</accession>
<gene>
    <name evidence="1" type="ORF">CMUC_1173</name>
</gene>
<dbReference type="AlphaFoldDB" id="A0A6G5QH92"/>
<dbReference type="RefSeq" id="WP_171993867.1">
    <property type="nucleotide sequence ID" value="NZ_CP012542.1"/>
</dbReference>
<evidence type="ECO:0000313" key="1">
    <source>
        <dbReference type="EMBL" id="QCD44947.1"/>
    </source>
</evidence>
<proteinExistence type="predicted"/>
<protein>
    <recommendedName>
        <fullName evidence="3">HNH endonuclease</fullName>
    </recommendedName>
</protein>
<reference evidence="1 2" key="1">
    <citation type="submission" date="2016-07" db="EMBL/GenBank/DDBJ databases">
        <title>Comparative genomics of the Campylobacter concisus group.</title>
        <authorList>
            <person name="Miller W.G."/>
            <person name="Yee E."/>
            <person name="Chapman M.H."/>
            <person name="Huynh S."/>
            <person name="Bono J.L."/>
            <person name="On S.L.W."/>
            <person name="StLeger J."/>
            <person name="Foster G."/>
            <person name="Parker C.T."/>
        </authorList>
    </citation>
    <scope>NUCLEOTIDE SEQUENCE [LARGE SCALE GENOMIC DNA]</scope>
    <source>
        <strain evidence="1 2">CCUG 21559</strain>
    </source>
</reference>